<dbReference type="Proteomes" id="UP001366166">
    <property type="component" value="Chromosome"/>
</dbReference>
<dbReference type="AlphaFoldDB" id="A0AAU9EYQ5"/>
<protein>
    <submittedName>
        <fullName evidence="2">Uncharacterized protein</fullName>
    </submittedName>
</protein>
<keyword evidence="3" id="KW-1185">Reference proteome</keyword>
<sequence length="378" mass="42354">MGWGAALLEYTRPRQRPSQWDTVIYQQLQGASNTAAAAYNSCRAYIPAWSDWRQKQQWLAQQINDLQRVNNHRSWRNRVYQNVAQSYNSWANQLSIMRVNNRIIRATTCSTCYFRLGYASAYVSQALRQANEALNRNRNRQEAGRQLQLARDHLQRMLSVLRVYREIQMPRGSFIIRCSNLNRLNLGNRIQNLFAACRSLNNLPGKIQAANQMSDQIGNTLLNDCIPRRGAVNRPGGPGSGPGGGGSGGSGGREICGDGIDNNGNNLIDEGCNYKREIILDDDECPDDTVGLVVDGRKLGNTPPGNKRHFDVSYLRPGRHTIIVLAVRSGGQQYRCSNNKQVTYSVKLGKGIKFTNGRNYATGNIKEGSNRKYTIVVQ</sequence>
<feature type="compositionally biased region" description="Gly residues" evidence="1">
    <location>
        <begin position="236"/>
        <end position="254"/>
    </location>
</feature>
<dbReference type="KEGG" id="dmp:FAK_09730"/>
<accession>A0AAU9EYQ5</accession>
<dbReference type="EMBL" id="AP028679">
    <property type="protein sequence ID" value="BEQ13907.1"/>
    <property type="molecule type" value="Genomic_DNA"/>
</dbReference>
<proteinExistence type="predicted"/>
<evidence type="ECO:0000313" key="3">
    <source>
        <dbReference type="Proteomes" id="UP001366166"/>
    </source>
</evidence>
<evidence type="ECO:0000313" key="2">
    <source>
        <dbReference type="EMBL" id="BEQ13907.1"/>
    </source>
</evidence>
<evidence type="ECO:0000256" key="1">
    <source>
        <dbReference type="SAM" id="MobiDB-lite"/>
    </source>
</evidence>
<reference evidence="3" key="1">
    <citation type="journal article" date="2023" name="Arch. Microbiol.">
        <title>Desulfoferula mesophilus gen. nov. sp. nov., a mesophilic sulfate-reducing bacterium isolated from a brackish lake sediment.</title>
        <authorList>
            <person name="Watanabe T."/>
            <person name="Yabe T."/>
            <person name="Tsuji J.M."/>
            <person name="Fukui M."/>
        </authorList>
    </citation>
    <scope>NUCLEOTIDE SEQUENCE [LARGE SCALE GENOMIC DNA]</scope>
    <source>
        <strain evidence="3">12FAK</strain>
    </source>
</reference>
<gene>
    <name evidence="2" type="ORF">FAK_09730</name>
</gene>
<feature type="region of interest" description="Disordered" evidence="1">
    <location>
        <begin position="228"/>
        <end position="255"/>
    </location>
</feature>
<name>A0AAU9EYQ5_9BACT</name>
<organism evidence="2 3">
    <name type="scientific">Desulfoferula mesophila</name>
    <dbReference type="NCBI Taxonomy" id="3058419"/>
    <lineage>
        <taxon>Bacteria</taxon>
        <taxon>Pseudomonadati</taxon>
        <taxon>Thermodesulfobacteriota</taxon>
        <taxon>Desulfarculia</taxon>
        <taxon>Desulfarculales</taxon>
        <taxon>Desulfarculaceae</taxon>
        <taxon>Desulfoferula</taxon>
    </lineage>
</organism>